<dbReference type="EMBL" id="BGZK01000869">
    <property type="protein sequence ID" value="GBP63460.1"/>
    <property type="molecule type" value="Genomic_DNA"/>
</dbReference>
<reference evidence="2 3" key="1">
    <citation type="journal article" date="2019" name="Commun. Biol.">
        <title>The bagworm genome reveals a unique fibroin gene that provides high tensile strength.</title>
        <authorList>
            <person name="Kono N."/>
            <person name="Nakamura H."/>
            <person name="Ohtoshi R."/>
            <person name="Tomita M."/>
            <person name="Numata K."/>
            <person name="Arakawa K."/>
        </authorList>
    </citation>
    <scope>NUCLEOTIDE SEQUENCE [LARGE SCALE GENOMIC DNA]</scope>
</reference>
<protein>
    <submittedName>
        <fullName evidence="2">Uncharacterized protein</fullName>
    </submittedName>
</protein>
<evidence type="ECO:0000313" key="3">
    <source>
        <dbReference type="Proteomes" id="UP000299102"/>
    </source>
</evidence>
<gene>
    <name evidence="2" type="ORF">EVAR_35350_1</name>
</gene>
<feature type="region of interest" description="Disordered" evidence="1">
    <location>
        <begin position="69"/>
        <end position="92"/>
    </location>
</feature>
<proteinExistence type="predicted"/>
<accession>A0A4C1XK20</accession>
<evidence type="ECO:0000256" key="1">
    <source>
        <dbReference type="SAM" id="MobiDB-lite"/>
    </source>
</evidence>
<dbReference type="AlphaFoldDB" id="A0A4C1XK20"/>
<name>A0A4C1XK20_EUMVA</name>
<dbReference type="Proteomes" id="UP000299102">
    <property type="component" value="Unassembled WGS sequence"/>
</dbReference>
<comment type="caution">
    <text evidence="2">The sequence shown here is derived from an EMBL/GenBank/DDBJ whole genome shotgun (WGS) entry which is preliminary data.</text>
</comment>
<keyword evidence="3" id="KW-1185">Reference proteome</keyword>
<sequence length="92" mass="10932">MTNSRVCVPHRRHFHVAENHRAADFVAISPIRARHVRRARALHHRSRSLLRTNCETIYFSERLRLSENETERSMQKSVETLTKSIGREQRRS</sequence>
<organism evidence="2 3">
    <name type="scientific">Eumeta variegata</name>
    <name type="common">Bagworm moth</name>
    <name type="synonym">Eumeta japonica</name>
    <dbReference type="NCBI Taxonomy" id="151549"/>
    <lineage>
        <taxon>Eukaryota</taxon>
        <taxon>Metazoa</taxon>
        <taxon>Ecdysozoa</taxon>
        <taxon>Arthropoda</taxon>
        <taxon>Hexapoda</taxon>
        <taxon>Insecta</taxon>
        <taxon>Pterygota</taxon>
        <taxon>Neoptera</taxon>
        <taxon>Endopterygota</taxon>
        <taxon>Lepidoptera</taxon>
        <taxon>Glossata</taxon>
        <taxon>Ditrysia</taxon>
        <taxon>Tineoidea</taxon>
        <taxon>Psychidae</taxon>
        <taxon>Oiketicinae</taxon>
        <taxon>Eumeta</taxon>
    </lineage>
</organism>
<evidence type="ECO:0000313" key="2">
    <source>
        <dbReference type="EMBL" id="GBP63460.1"/>
    </source>
</evidence>